<evidence type="ECO:0000256" key="5">
    <source>
        <dbReference type="SAM" id="SignalP"/>
    </source>
</evidence>
<feature type="chain" id="PRO_5002645431" description="Cytochrome c domain-containing protein" evidence="5">
    <location>
        <begin position="24"/>
        <end position="127"/>
    </location>
</feature>
<evidence type="ECO:0000256" key="1">
    <source>
        <dbReference type="ARBA" id="ARBA00022617"/>
    </source>
</evidence>
<organism evidence="7 8">
    <name type="scientific">Methylibium petroleiphilum (strain ATCC BAA-1232 / LMG 22953 / PM1)</name>
    <dbReference type="NCBI Taxonomy" id="420662"/>
    <lineage>
        <taxon>Bacteria</taxon>
        <taxon>Pseudomonadati</taxon>
        <taxon>Pseudomonadota</taxon>
        <taxon>Betaproteobacteria</taxon>
        <taxon>Burkholderiales</taxon>
        <taxon>Sphaerotilaceae</taxon>
        <taxon>Methylibium</taxon>
    </lineage>
</organism>
<dbReference type="eggNOG" id="COG2010">
    <property type="taxonomic scope" value="Bacteria"/>
</dbReference>
<evidence type="ECO:0000313" key="7">
    <source>
        <dbReference type="EMBL" id="ABM94555.1"/>
    </source>
</evidence>
<dbReference type="Proteomes" id="UP000000366">
    <property type="component" value="Chromosome"/>
</dbReference>
<dbReference type="EMBL" id="CP000555">
    <property type="protein sequence ID" value="ABM94555.1"/>
    <property type="molecule type" value="Genomic_DNA"/>
</dbReference>
<feature type="domain" description="Cytochrome c" evidence="6">
    <location>
        <begin position="50"/>
        <end position="118"/>
    </location>
</feature>
<protein>
    <recommendedName>
        <fullName evidence="6">Cytochrome c domain-containing protein</fullName>
    </recommendedName>
</protein>
<reference evidence="7 8" key="1">
    <citation type="journal article" date="2007" name="J. Bacteriol.">
        <title>Whole-genome analysis of the methyl tert-butyl ether-degrading beta-proteobacterium Methylibium petroleiphilum PM1.</title>
        <authorList>
            <person name="Kane S.R."/>
            <person name="Chakicherla A.Y."/>
            <person name="Chain P.S.G."/>
            <person name="Schmidt R."/>
            <person name="Shin M.W."/>
            <person name="Legler T.C."/>
            <person name="Scow K.M."/>
            <person name="Larimer F.W."/>
            <person name="Lucas S.M."/>
            <person name="Richardson P.M."/>
            <person name="Hristova K.R."/>
        </authorList>
    </citation>
    <scope>NUCLEOTIDE SEQUENCE [LARGE SCALE GENOMIC DNA]</scope>
    <source>
        <strain evidence="8">ATCC BAA-1232 / LMG 22953 / PM1</strain>
    </source>
</reference>
<dbReference type="HOGENOM" id="CLU_101159_0_0_4"/>
<keyword evidence="1" id="KW-0349">Heme</keyword>
<evidence type="ECO:0000256" key="4">
    <source>
        <dbReference type="SAM" id="MobiDB-lite"/>
    </source>
</evidence>
<dbReference type="Pfam" id="PF13442">
    <property type="entry name" value="Cytochrome_CBB3"/>
    <property type="match status" value="1"/>
</dbReference>
<keyword evidence="5" id="KW-0732">Signal</keyword>
<dbReference type="KEGG" id="mpt:Mpe_A1593"/>
<gene>
    <name evidence="7" type="ordered locus">Mpe_A1593</name>
</gene>
<proteinExistence type="predicted"/>
<evidence type="ECO:0000256" key="3">
    <source>
        <dbReference type="ARBA" id="ARBA00023004"/>
    </source>
</evidence>
<accession>A2SG66</accession>
<dbReference type="RefSeq" id="WP_011829192.1">
    <property type="nucleotide sequence ID" value="NC_008825.1"/>
</dbReference>
<dbReference type="SUPFAM" id="SSF46626">
    <property type="entry name" value="Cytochrome c"/>
    <property type="match status" value="1"/>
</dbReference>
<dbReference type="InterPro" id="IPR009056">
    <property type="entry name" value="Cyt_c-like_dom"/>
</dbReference>
<keyword evidence="3" id="KW-0408">Iron</keyword>
<dbReference type="AlphaFoldDB" id="A2SG66"/>
<dbReference type="Gene3D" id="1.10.760.10">
    <property type="entry name" value="Cytochrome c-like domain"/>
    <property type="match status" value="1"/>
</dbReference>
<feature type="compositionally biased region" description="Low complexity" evidence="4">
    <location>
        <begin position="32"/>
        <end position="42"/>
    </location>
</feature>
<feature type="region of interest" description="Disordered" evidence="4">
    <location>
        <begin position="26"/>
        <end position="47"/>
    </location>
</feature>
<dbReference type="InterPro" id="IPR036909">
    <property type="entry name" value="Cyt_c-like_dom_sf"/>
</dbReference>
<keyword evidence="2" id="KW-0479">Metal-binding</keyword>
<evidence type="ECO:0000313" key="8">
    <source>
        <dbReference type="Proteomes" id="UP000000366"/>
    </source>
</evidence>
<dbReference type="GO" id="GO:0020037">
    <property type="term" value="F:heme binding"/>
    <property type="evidence" value="ECO:0007669"/>
    <property type="project" value="InterPro"/>
</dbReference>
<name>A2SG66_METPP</name>
<evidence type="ECO:0000259" key="6">
    <source>
        <dbReference type="Pfam" id="PF13442"/>
    </source>
</evidence>
<dbReference type="GO" id="GO:0046872">
    <property type="term" value="F:metal ion binding"/>
    <property type="evidence" value="ECO:0007669"/>
    <property type="project" value="UniProtKB-KW"/>
</dbReference>
<sequence length="127" mass="13301">MRPLLLTFTFAAGTALLVAGALAGGSPPPDPAAGTSPADAPPIDLSDPARISAGKSRFDSTCAAFCHGHAPPLFVGRQDLLPEYAFRMISDGGGSATPMPPWGDVFTKEEIWELVAYLKYLGTQKPE</sequence>
<keyword evidence="8" id="KW-1185">Reference proteome</keyword>
<evidence type="ECO:0000256" key="2">
    <source>
        <dbReference type="ARBA" id="ARBA00022723"/>
    </source>
</evidence>
<dbReference type="GO" id="GO:0009055">
    <property type="term" value="F:electron transfer activity"/>
    <property type="evidence" value="ECO:0007669"/>
    <property type="project" value="InterPro"/>
</dbReference>
<feature type="signal peptide" evidence="5">
    <location>
        <begin position="1"/>
        <end position="23"/>
    </location>
</feature>